<dbReference type="InterPro" id="IPR020945">
    <property type="entry name" value="DMSO/NO3_reduct_chaperone"/>
</dbReference>
<evidence type="ECO:0000256" key="1">
    <source>
        <dbReference type="ARBA" id="ARBA00023063"/>
    </source>
</evidence>
<keyword evidence="1" id="KW-0534">Nitrate assimilation</keyword>
<comment type="caution">
    <text evidence="3">The sequence shown here is derived from an EMBL/GenBank/DDBJ whole genome shotgun (WGS) entry which is preliminary data.</text>
</comment>
<feature type="compositionally biased region" description="Polar residues" evidence="2">
    <location>
        <begin position="242"/>
        <end position="253"/>
    </location>
</feature>
<dbReference type="GO" id="GO:0016530">
    <property type="term" value="F:metallochaperone activity"/>
    <property type="evidence" value="ECO:0007669"/>
    <property type="project" value="TreeGrafter"/>
</dbReference>
<gene>
    <name evidence="3" type="ORF">AE618_13815</name>
</gene>
<dbReference type="InterPro" id="IPR036411">
    <property type="entry name" value="TorD-like_sf"/>
</dbReference>
<evidence type="ECO:0000313" key="4">
    <source>
        <dbReference type="Proteomes" id="UP000037822"/>
    </source>
</evidence>
<name>A0A0N1F3L6_9HYPH</name>
<keyword evidence="4" id="KW-1185">Reference proteome</keyword>
<dbReference type="Proteomes" id="UP000037822">
    <property type="component" value="Unassembled WGS sequence"/>
</dbReference>
<dbReference type="SUPFAM" id="SSF89155">
    <property type="entry name" value="TorD-like"/>
    <property type="match status" value="1"/>
</dbReference>
<dbReference type="NCBIfam" id="TIGR00684">
    <property type="entry name" value="narJ"/>
    <property type="match status" value="1"/>
</dbReference>
<dbReference type="EMBL" id="LGSZ01000042">
    <property type="protein sequence ID" value="KPH80393.1"/>
    <property type="molecule type" value="Genomic_DNA"/>
</dbReference>
<dbReference type="AlphaFoldDB" id="A0A0N1F3L6"/>
<dbReference type="RefSeq" id="WP_054209649.1">
    <property type="nucleotide sequence ID" value="NZ_LGSZ01000042.1"/>
</dbReference>
<dbReference type="Pfam" id="PF02613">
    <property type="entry name" value="Nitrate_red_del"/>
    <property type="match status" value="1"/>
</dbReference>
<evidence type="ECO:0000313" key="3">
    <source>
        <dbReference type="EMBL" id="KPH80393.1"/>
    </source>
</evidence>
<dbReference type="GO" id="GO:0042128">
    <property type="term" value="P:nitrate assimilation"/>
    <property type="evidence" value="ECO:0007669"/>
    <property type="project" value="UniProtKB-KW"/>
</dbReference>
<accession>A0A0N1F3L6</accession>
<dbReference type="Gene3D" id="1.10.3480.10">
    <property type="entry name" value="TorD-like"/>
    <property type="match status" value="1"/>
</dbReference>
<dbReference type="OrthoDB" id="8478585at2"/>
<organism evidence="3 4">
    <name type="scientific">Bosea vaviloviae</name>
    <dbReference type="NCBI Taxonomy" id="1526658"/>
    <lineage>
        <taxon>Bacteria</taxon>
        <taxon>Pseudomonadati</taxon>
        <taxon>Pseudomonadota</taxon>
        <taxon>Alphaproteobacteria</taxon>
        <taxon>Hyphomicrobiales</taxon>
        <taxon>Boseaceae</taxon>
        <taxon>Bosea</taxon>
    </lineage>
</organism>
<proteinExistence type="predicted"/>
<sequence>MKTLKVLSALLSYPTEELLAARDELIGVLEREAVLPRAERRSLALLIDDIAAGDLMDMQERYILLFDRTRALSLHLFEHVHGESRDRGQAMVDLIKVYEDGGYTPTVTELPDFLPLFLEFAATRTAAEAIELIGQPGHVFAALRERLRKRNSPYEAVFSALARLSQARPDGAMIERLLAEPDPEPDDLEALDAAWAEEEVLFGPGAAAEDCGKDTLSAKLRQARRPAPGLEPVPGAGPRMTVTHSGITTRTGA</sequence>
<protein>
    <submittedName>
        <fullName evidence="3">Nitrate reductase</fullName>
    </submittedName>
</protein>
<dbReference type="GO" id="GO:0051082">
    <property type="term" value="F:unfolded protein binding"/>
    <property type="evidence" value="ECO:0007669"/>
    <property type="project" value="InterPro"/>
</dbReference>
<reference evidence="3 4" key="1">
    <citation type="submission" date="2015-07" db="EMBL/GenBank/DDBJ databases">
        <title>Whole genome sequencing of Bosea vaviloviae isolated from cave pool.</title>
        <authorList>
            <person name="Tan N.E.H."/>
            <person name="Lee Y.P."/>
            <person name="Gan H.M."/>
            <person name="Barton H."/>
            <person name="Savka M.A."/>
        </authorList>
    </citation>
    <scope>NUCLEOTIDE SEQUENCE [LARGE SCALE GENOMIC DNA]</scope>
    <source>
        <strain evidence="3 4">SD260</strain>
    </source>
</reference>
<dbReference type="PANTHER" id="PTHR43680:SF2">
    <property type="entry name" value="NITRATE REDUCTASE MOLYBDENUM COFACTOR ASSEMBLY CHAPERONE NARJ"/>
    <property type="match status" value="1"/>
</dbReference>
<evidence type="ECO:0000256" key="2">
    <source>
        <dbReference type="SAM" id="MobiDB-lite"/>
    </source>
</evidence>
<dbReference type="PANTHER" id="PTHR43680">
    <property type="entry name" value="NITRATE REDUCTASE MOLYBDENUM COFACTOR ASSEMBLY CHAPERONE"/>
    <property type="match status" value="1"/>
</dbReference>
<dbReference type="PATRIC" id="fig|1526658.3.peg.2692"/>
<feature type="region of interest" description="Disordered" evidence="2">
    <location>
        <begin position="206"/>
        <end position="253"/>
    </location>
</feature>
<dbReference type="GO" id="GO:0051131">
    <property type="term" value="P:chaperone-mediated protein complex assembly"/>
    <property type="evidence" value="ECO:0007669"/>
    <property type="project" value="InterPro"/>
</dbReference>
<dbReference type="InterPro" id="IPR003765">
    <property type="entry name" value="NO3_reductase_chaperone_NarJ"/>
</dbReference>